<evidence type="ECO:0000259" key="1">
    <source>
        <dbReference type="Pfam" id="PF01610"/>
    </source>
</evidence>
<dbReference type="Pfam" id="PF01610">
    <property type="entry name" value="DDE_Tnp_ISL3"/>
    <property type="match status" value="1"/>
</dbReference>
<dbReference type="Proteomes" id="UP000460549">
    <property type="component" value="Unassembled WGS sequence"/>
</dbReference>
<reference evidence="2 3" key="1">
    <citation type="submission" date="2019-08" db="EMBL/GenBank/DDBJ databases">
        <title>In-depth cultivation of the pig gut microbiome towards novel bacterial diversity and tailored functional studies.</title>
        <authorList>
            <person name="Wylensek D."/>
            <person name="Hitch T.C.A."/>
            <person name="Clavel T."/>
        </authorList>
    </citation>
    <scope>NUCLEOTIDE SEQUENCE [LARGE SCALE GENOMIC DNA]</scope>
    <source>
        <strain evidence="2 3">NM-380-WT-3C1</strain>
    </source>
</reference>
<sequence>MFYDLSNARIEAANNKIKLLIRRSYGFRNIDSMLNMIYLTCSNLKIPLPNRP</sequence>
<keyword evidence="3" id="KW-1185">Reference proteome</keyword>
<dbReference type="InterPro" id="IPR002560">
    <property type="entry name" value="Transposase_DDE"/>
</dbReference>
<evidence type="ECO:0000313" key="2">
    <source>
        <dbReference type="EMBL" id="MSU05523.1"/>
    </source>
</evidence>
<gene>
    <name evidence="2" type="ORF">FYJ80_01840</name>
</gene>
<comment type="caution">
    <text evidence="2">The sequence shown here is derived from an EMBL/GenBank/DDBJ whole genome shotgun (WGS) entry which is preliminary data.</text>
</comment>
<protein>
    <submittedName>
        <fullName evidence="2">Transposase</fullName>
    </submittedName>
</protein>
<evidence type="ECO:0000313" key="3">
    <source>
        <dbReference type="Proteomes" id="UP000460549"/>
    </source>
</evidence>
<name>A0A7X2PBP0_9SPIO</name>
<organism evidence="2 3">
    <name type="scientific">Bullifex porci</name>
    <dbReference type="NCBI Taxonomy" id="2606638"/>
    <lineage>
        <taxon>Bacteria</taxon>
        <taxon>Pseudomonadati</taxon>
        <taxon>Spirochaetota</taxon>
        <taxon>Spirochaetia</taxon>
        <taxon>Spirochaetales</taxon>
        <taxon>Spirochaetaceae</taxon>
        <taxon>Bullifex</taxon>
    </lineage>
</organism>
<dbReference type="AlphaFoldDB" id="A0A7X2PBP0"/>
<feature type="domain" description="Transposase IS204/IS1001/IS1096/IS1165 DDE" evidence="1">
    <location>
        <begin position="4"/>
        <end position="37"/>
    </location>
</feature>
<proteinExistence type="predicted"/>
<dbReference type="RefSeq" id="WP_407921429.1">
    <property type="nucleotide sequence ID" value="NZ_VUNN01000002.1"/>
</dbReference>
<accession>A0A7X2PBP0</accession>
<dbReference type="EMBL" id="VUNN01000002">
    <property type="protein sequence ID" value="MSU05523.1"/>
    <property type="molecule type" value="Genomic_DNA"/>
</dbReference>